<accession>A0NMA9</accession>
<organism evidence="1 2">
    <name type="scientific">Roseibium aggregatum (strain ATCC 25650 / DSM 13394 / JCM 20685 / NBRC 16684 / NCIMB 2208 / IAM 12614 / B1)</name>
    <name type="common">Stappia aggregata</name>
    <dbReference type="NCBI Taxonomy" id="384765"/>
    <lineage>
        <taxon>Bacteria</taxon>
        <taxon>Pseudomonadati</taxon>
        <taxon>Pseudomonadota</taxon>
        <taxon>Alphaproteobacteria</taxon>
        <taxon>Hyphomicrobiales</taxon>
        <taxon>Stappiaceae</taxon>
        <taxon>Roseibium</taxon>
    </lineage>
</organism>
<evidence type="ECO:0000313" key="1">
    <source>
        <dbReference type="EMBL" id="EAV46204.1"/>
    </source>
</evidence>
<evidence type="ECO:0000313" key="2">
    <source>
        <dbReference type="Proteomes" id="UP000004848"/>
    </source>
</evidence>
<dbReference type="AlphaFoldDB" id="A0NMA9"/>
<sequence>MSSRVLFAQECPEKTCAVEWRLIRLLMKAGRAEQSMALPLEGFAGWANR</sequence>
<dbReference type="Proteomes" id="UP000004848">
    <property type="component" value="Unassembled WGS sequence"/>
</dbReference>
<comment type="caution">
    <text evidence="1">The sequence shown here is derived from an EMBL/GenBank/DDBJ whole genome shotgun (WGS) entry which is preliminary data.</text>
</comment>
<name>A0NMA9_ROSAI</name>
<proteinExistence type="predicted"/>
<gene>
    <name evidence="1" type="ORF">SIAM614_10258</name>
</gene>
<dbReference type="EMBL" id="AAUW01000001">
    <property type="protein sequence ID" value="EAV46204.1"/>
    <property type="molecule type" value="Genomic_DNA"/>
</dbReference>
<protein>
    <submittedName>
        <fullName evidence="1">Uncharacterized protein</fullName>
    </submittedName>
</protein>
<reference evidence="1 2" key="1">
    <citation type="submission" date="2006-05" db="EMBL/GenBank/DDBJ databases">
        <authorList>
            <person name="King G."/>
            <person name="Ferriera S."/>
            <person name="Johnson J."/>
            <person name="Kravitz S."/>
            <person name="Beeson K."/>
            <person name="Sutton G."/>
            <person name="Rogers Y.-H."/>
            <person name="Friedman R."/>
            <person name="Frazier M."/>
            <person name="Venter J.C."/>
        </authorList>
    </citation>
    <scope>NUCLEOTIDE SEQUENCE [LARGE SCALE GENOMIC DNA]</scope>
    <source>
        <strain evidence="2">ATCC 25650 / DSM 13394 / JCM 20685 / NBRC 16684 / NCIMB 2208 / IAM 12614 / B1</strain>
    </source>
</reference>